<evidence type="ECO:0000259" key="4">
    <source>
        <dbReference type="Pfam" id="PF25053"/>
    </source>
</evidence>
<dbReference type="OrthoDB" id="443402at2759"/>
<organism evidence="5 6">
    <name type="scientific">Periconia macrospinosa</name>
    <dbReference type="NCBI Taxonomy" id="97972"/>
    <lineage>
        <taxon>Eukaryota</taxon>
        <taxon>Fungi</taxon>
        <taxon>Dikarya</taxon>
        <taxon>Ascomycota</taxon>
        <taxon>Pezizomycotina</taxon>
        <taxon>Dothideomycetes</taxon>
        <taxon>Pleosporomycetidae</taxon>
        <taxon>Pleosporales</taxon>
        <taxon>Massarineae</taxon>
        <taxon>Periconiaceae</taxon>
        <taxon>Periconia</taxon>
    </lineage>
</organism>
<reference evidence="5 6" key="1">
    <citation type="journal article" date="2018" name="Sci. Rep.">
        <title>Comparative genomics provides insights into the lifestyle and reveals functional heterogeneity of dark septate endophytic fungi.</title>
        <authorList>
            <person name="Knapp D.G."/>
            <person name="Nemeth J.B."/>
            <person name="Barry K."/>
            <person name="Hainaut M."/>
            <person name="Henrissat B."/>
            <person name="Johnson J."/>
            <person name="Kuo A."/>
            <person name="Lim J.H.P."/>
            <person name="Lipzen A."/>
            <person name="Nolan M."/>
            <person name="Ohm R.A."/>
            <person name="Tamas L."/>
            <person name="Grigoriev I.V."/>
            <person name="Spatafora J.W."/>
            <person name="Nagy L.G."/>
            <person name="Kovacs G.M."/>
        </authorList>
    </citation>
    <scope>NUCLEOTIDE SEQUENCE [LARGE SCALE GENOMIC DNA]</scope>
    <source>
        <strain evidence="5 6">DSE2036</strain>
    </source>
</reference>
<evidence type="ECO:0000256" key="1">
    <source>
        <dbReference type="ARBA" id="ARBA00022737"/>
    </source>
</evidence>
<dbReference type="InterPro" id="IPR056693">
    <property type="entry name" value="DUF7791"/>
</dbReference>
<gene>
    <name evidence="5" type="ORF">DM02DRAFT_697748</name>
</gene>
<feature type="coiled-coil region" evidence="2">
    <location>
        <begin position="69"/>
        <end position="100"/>
    </location>
</feature>
<protein>
    <submittedName>
        <fullName evidence="5">Uncharacterized protein</fullName>
    </submittedName>
</protein>
<evidence type="ECO:0000313" key="6">
    <source>
        <dbReference type="Proteomes" id="UP000244855"/>
    </source>
</evidence>
<dbReference type="PANTHER" id="PTHR10039:SF5">
    <property type="entry name" value="NACHT DOMAIN-CONTAINING PROTEIN"/>
    <property type="match status" value="1"/>
</dbReference>
<evidence type="ECO:0000259" key="3">
    <source>
        <dbReference type="Pfam" id="PF24883"/>
    </source>
</evidence>
<dbReference type="STRING" id="97972.A0A2V1D4S7"/>
<dbReference type="Pfam" id="PF24883">
    <property type="entry name" value="NPHP3_N"/>
    <property type="match status" value="1"/>
</dbReference>
<dbReference type="PANTHER" id="PTHR10039">
    <property type="entry name" value="AMELOGENIN"/>
    <property type="match status" value="1"/>
</dbReference>
<evidence type="ECO:0000313" key="5">
    <source>
        <dbReference type="EMBL" id="PVH93021.1"/>
    </source>
</evidence>
<keyword evidence="2" id="KW-0175">Coiled coil</keyword>
<dbReference type="SUPFAM" id="SSF52540">
    <property type="entry name" value="P-loop containing nucleoside triphosphate hydrolases"/>
    <property type="match status" value="1"/>
</dbReference>
<dbReference type="InterPro" id="IPR056884">
    <property type="entry name" value="NPHP3-like_N"/>
</dbReference>
<dbReference type="AlphaFoldDB" id="A0A2V1D4S7"/>
<dbReference type="EMBL" id="KZ805622">
    <property type="protein sequence ID" value="PVH93021.1"/>
    <property type="molecule type" value="Genomic_DNA"/>
</dbReference>
<feature type="domain" description="DUF7791" evidence="4">
    <location>
        <begin position="617"/>
        <end position="746"/>
    </location>
</feature>
<dbReference type="Pfam" id="PF25053">
    <property type="entry name" value="DUF7791"/>
    <property type="match status" value="1"/>
</dbReference>
<name>A0A2V1D4S7_9PLEO</name>
<feature type="domain" description="Nephrocystin 3-like N-terminal" evidence="3">
    <location>
        <begin position="314"/>
        <end position="480"/>
    </location>
</feature>
<dbReference type="Gene3D" id="3.40.50.300">
    <property type="entry name" value="P-loop containing nucleotide triphosphate hydrolases"/>
    <property type="match status" value="1"/>
</dbReference>
<sequence length="1230" mass="139931">MSGLEPVAALSFACNILQIIGVGIETVRVARQVYQDGALDSVLTDNATLLRNLSDRVRSVNVVNPGTKLKAQDKQLLELAEKCRDASRDLQEEVNFLNGQPTKAKLVATLKTAAKTTWRKRRLDRLDQRLKDTERLLQTGLLSRIYERCVAIDDSLSSLDITLRDFIKDYRKEKHNATDLIKKHVSTESKRSESAVKSHVTQVVSQTENSIKQYIATAHKSAIEQENTEKIMAMRERLLNSLKFDRMNERKNQIASSHPDTCTWLLQDGSDVDSNLSTNTQVESQDTYSEVDDAQSTTKSHDYSALPIDICPWDSFSDWLRSTETVYWISGKPGSGKTTVVKYLLSQSQTQDYLSLWKADPIVISHFFWRPGTTMQQSIKGLFCSLLHQLLSESLEVVKELFPNPSSVLEKDSEFDWSEEELWSFLESIVRHLNRPIAIFLDGLDEVLPQDGVLRLLGFIDKLQDQAKDGGKIKLCLASRPEPLFLKQLGNYPNLRLEDLNTRDLREYAKEKIVVPDEYDGIVTTDDALLLSIPMFGEEKLSRRDEIKGWLVKSLVDKAEGVFLWLCLTANTVMKGLTQGETLEDLSLRIKNLPGDLANLYADMWERINDDGYHLKARAASYLQLALASVSRGSQHPLNLFIMMVAITPTIAERLLNPDSYDLDSSESLVEACQRTFKDSIARCAGLLVCRNPRDVHEIPEGYYVSRYGREYEKLLPYISYTSQYSWLHRTAQDFLLETEAGNRILSCGRFTGRLAFLKLKEGLLAVHRLFRAPESSIGSTLMDIWSYKYSDALTESEKIEISRLLLLCEQLYNHGFLMSQLSMPSESMQFYQEYEHPSYELSVRRQHDFLVEMAHLSEYFDEMLISLLPLARRRGLDATTLSQIFLYACKFKANRNKSGEALEERVKSMNTLLDLGASANLSEHYRVTLLAKGEQPFVVESGTPMKVLTTSLFRSAIALHQKDNGNYRGYFQRLFELLSRLVSLGASLDEEVYVTFALDDNSIVIAGIWQADREIFKTGYESETDGIVLIIAYPASTILSMIHSNWIPSADLDGLREVFNSGYGKGHLIAIISYRGAQRIEPPQPEITEAALSNPTPSIFHSRTIYNVAPDDDSEGKFVHVTQLLEDRVYQAIEKQDYSMRSPREGIHCNVTVPKEIRATLVQAIEQSTWEGEQEQEYIKEDRRVLRTTLGVQTPLEEPEWQGPLSMFIFPYPRHWAMFYESDFESAST</sequence>
<evidence type="ECO:0000256" key="2">
    <source>
        <dbReference type="SAM" id="Coils"/>
    </source>
</evidence>
<dbReference type="InterPro" id="IPR027417">
    <property type="entry name" value="P-loop_NTPase"/>
</dbReference>
<keyword evidence="1" id="KW-0677">Repeat</keyword>
<keyword evidence="6" id="KW-1185">Reference proteome</keyword>
<accession>A0A2V1D4S7</accession>
<dbReference type="Proteomes" id="UP000244855">
    <property type="component" value="Unassembled WGS sequence"/>
</dbReference>
<proteinExistence type="predicted"/>